<gene>
    <name evidence="1" type="ORF">Pint_18639</name>
</gene>
<sequence length="141" mass="15561">MAESRGRLVTVVDFATLYSQSQRRSGTLGILRDEPEQSSNLLESSVTRKANAAVARGQSRGGGRGGGLGTPRSAFGRGRSKFLRIYIGDRWTNGEREYADRKCSDRIFCVTCLVPEEASKGRYCCCEGNFLVILFSFNFIS</sequence>
<accession>A0ACC0YV42</accession>
<proteinExistence type="predicted"/>
<dbReference type="Proteomes" id="UP001163603">
    <property type="component" value="Chromosome 4"/>
</dbReference>
<keyword evidence="2" id="KW-1185">Reference proteome</keyword>
<name>A0ACC0YV42_9ROSI</name>
<protein>
    <submittedName>
        <fullName evidence="1">Uncharacterized protein</fullName>
    </submittedName>
</protein>
<evidence type="ECO:0000313" key="1">
    <source>
        <dbReference type="EMBL" id="KAJ0042306.1"/>
    </source>
</evidence>
<comment type="caution">
    <text evidence="1">The sequence shown here is derived from an EMBL/GenBank/DDBJ whole genome shotgun (WGS) entry which is preliminary data.</text>
</comment>
<evidence type="ECO:0000313" key="2">
    <source>
        <dbReference type="Proteomes" id="UP001163603"/>
    </source>
</evidence>
<dbReference type="EMBL" id="CM047739">
    <property type="protein sequence ID" value="KAJ0042306.1"/>
    <property type="molecule type" value="Genomic_DNA"/>
</dbReference>
<reference evidence="2" key="1">
    <citation type="journal article" date="2023" name="G3 (Bethesda)">
        <title>Genome assembly and association tests identify interacting loci associated with vigor, precocity, and sex in interspecific pistachio rootstocks.</title>
        <authorList>
            <person name="Palmer W."/>
            <person name="Jacygrad E."/>
            <person name="Sagayaradj S."/>
            <person name="Cavanaugh K."/>
            <person name="Han R."/>
            <person name="Bertier L."/>
            <person name="Beede B."/>
            <person name="Kafkas S."/>
            <person name="Golino D."/>
            <person name="Preece J."/>
            <person name="Michelmore R."/>
        </authorList>
    </citation>
    <scope>NUCLEOTIDE SEQUENCE [LARGE SCALE GENOMIC DNA]</scope>
</reference>
<organism evidence="1 2">
    <name type="scientific">Pistacia integerrima</name>
    <dbReference type="NCBI Taxonomy" id="434235"/>
    <lineage>
        <taxon>Eukaryota</taxon>
        <taxon>Viridiplantae</taxon>
        <taxon>Streptophyta</taxon>
        <taxon>Embryophyta</taxon>
        <taxon>Tracheophyta</taxon>
        <taxon>Spermatophyta</taxon>
        <taxon>Magnoliopsida</taxon>
        <taxon>eudicotyledons</taxon>
        <taxon>Gunneridae</taxon>
        <taxon>Pentapetalae</taxon>
        <taxon>rosids</taxon>
        <taxon>malvids</taxon>
        <taxon>Sapindales</taxon>
        <taxon>Anacardiaceae</taxon>
        <taxon>Pistacia</taxon>
    </lineage>
</organism>